<name>A0A646QFL9_9MYRI</name>
<protein>
    <submittedName>
        <fullName evidence="7">Scol-S1-1</fullName>
    </submittedName>
</protein>
<evidence type="ECO:0000256" key="5">
    <source>
        <dbReference type="SAM" id="SignalP"/>
    </source>
</evidence>
<proteinExistence type="inferred from homology"/>
<feature type="domain" description="Peptidase S1" evidence="6">
    <location>
        <begin position="114"/>
        <end position="361"/>
    </location>
</feature>
<dbReference type="InterPro" id="IPR001254">
    <property type="entry name" value="Trypsin_dom"/>
</dbReference>
<sequence length="368" mass="40669">MRLWFIFVILSLASLISNGDEQFESCACDFPNCHCVPYYLCANDSIITDGGGLLDLRNIPKRAPNEPAENEKRGECGLWSVCCTSPAEKPVIEPEPNHSHRCGMRNKQGLNTRILNLHLREDEAQFGEYPWQCAILRQEGKINVFVCGASLLGDNVVATAAHCVNEADPKNLKIRCGEYDTQSSEEIYPHFDVGVKSISIHPDFNRNNAFNDLALLFFNEPIEFKPNVDSICLPEENDNFVGKECVVTGWGKNAFDVTGEYQRLLKAVNLPVIPQDVCQKQLRNTRLGPMFKLYEGFMCAGGEEGKDACKGDGGGPLACEHNGVYKLAGVVAWGIGCGQKDVPGVYVKVSKYTAWIEDEAKTHGTKLA</sequence>
<evidence type="ECO:0000313" key="7">
    <source>
        <dbReference type="EMBL" id="MUP40542.1"/>
    </source>
</evidence>
<dbReference type="InterPro" id="IPR041515">
    <property type="entry name" value="PPAF-2-like_Clip"/>
</dbReference>
<dbReference type="PROSITE" id="PS50240">
    <property type="entry name" value="TRYPSIN_DOM"/>
    <property type="match status" value="1"/>
</dbReference>
<dbReference type="SUPFAM" id="SSF50494">
    <property type="entry name" value="Trypsin-like serine proteases"/>
    <property type="match status" value="1"/>
</dbReference>
<evidence type="ECO:0000256" key="3">
    <source>
        <dbReference type="ARBA" id="ARBA00023157"/>
    </source>
</evidence>
<evidence type="ECO:0000256" key="2">
    <source>
        <dbReference type="ARBA" id="ARBA00022525"/>
    </source>
</evidence>
<dbReference type="InterPro" id="IPR043504">
    <property type="entry name" value="Peptidase_S1_PA_chymotrypsin"/>
</dbReference>
<keyword evidence="2" id="KW-0964">Secreted</keyword>
<dbReference type="InterPro" id="IPR051487">
    <property type="entry name" value="Ser/Thr_Proteases_Immune/Dev"/>
</dbReference>
<dbReference type="InterPro" id="IPR009003">
    <property type="entry name" value="Peptidase_S1_PA"/>
</dbReference>
<reference evidence="7" key="1">
    <citation type="submission" date="2018-11" db="EMBL/GenBank/DDBJ databases">
        <title>Venom-gland transcriptomics and venom proteomics of the Florida green centipede (Hemiscolopendra marginata) reveal sex-based variation in a centipede venom.</title>
        <authorList>
            <person name="Nystrom G.S."/>
            <person name="Ward M.J."/>
            <person name="Ellsworth S.A."/>
            <person name="Rokyta D.R."/>
        </authorList>
    </citation>
    <scope>NUCLEOTIDE SEQUENCE</scope>
    <source>
        <tissue evidence="7">Venom gland</tissue>
    </source>
</reference>
<organism evidence="7">
    <name type="scientific">Hemiscolopendra marginata</name>
    <dbReference type="NCBI Taxonomy" id="943146"/>
    <lineage>
        <taxon>Eukaryota</taxon>
        <taxon>Metazoa</taxon>
        <taxon>Ecdysozoa</taxon>
        <taxon>Arthropoda</taxon>
        <taxon>Myriapoda</taxon>
        <taxon>Chilopoda</taxon>
        <taxon>Pleurostigmophora</taxon>
        <taxon>Scolopendromorpha</taxon>
        <taxon>Scolopendridae</taxon>
        <taxon>Hemiscolopendra</taxon>
    </lineage>
</organism>
<accession>A0A646QFL9</accession>
<evidence type="ECO:0000256" key="4">
    <source>
        <dbReference type="ARBA" id="ARBA00024195"/>
    </source>
</evidence>
<comment type="similarity">
    <text evidence="4">Belongs to the peptidase S1 family. CLIP subfamily.</text>
</comment>
<dbReference type="InterPro" id="IPR001314">
    <property type="entry name" value="Peptidase_S1A"/>
</dbReference>
<feature type="chain" id="PRO_5024964326" evidence="5">
    <location>
        <begin position="20"/>
        <end position="368"/>
    </location>
</feature>
<dbReference type="PRINTS" id="PR00722">
    <property type="entry name" value="CHYMOTRYPSIN"/>
</dbReference>
<keyword evidence="5" id="KW-0732">Signal</keyword>
<dbReference type="GO" id="GO:0005576">
    <property type="term" value="C:extracellular region"/>
    <property type="evidence" value="ECO:0007669"/>
    <property type="project" value="UniProtKB-SubCell"/>
</dbReference>
<dbReference type="PANTHER" id="PTHR24256">
    <property type="entry name" value="TRYPTASE-RELATED"/>
    <property type="match status" value="1"/>
</dbReference>
<dbReference type="Pfam" id="PF18322">
    <property type="entry name" value="CLIP_1"/>
    <property type="match status" value="1"/>
</dbReference>
<keyword evidence="3" id="KW-1015">Disulfide bond</keyword>
<dbReference type="Gene3D" id="2.40.10.10">
    <property type="entry name" value="Trypsin-like serine proteases"/>
    <property type="match status" value="1"/>
</dbReference>
<dbReference type="FunFam" id="2.40.10.10:FF:000038">
    <property type="entry name" value="Serine protease"/>
    <property type="match status" value="1"/>
</dbReference>
<dbReference type="GO" id="GO:0006508">
    <property type="term" value="P:proteolysis"/>
    <property type="evidence" value="ECO:0007669"/>
    <property type="project" value="InterPro"/>
</dbReference>
<comment type="subcellular location">
    <subcellularLocation>
        <location evidence="1">Secreted</location>
    </subcellularLocation>
</comment>
<dbReference type="AlphaFoldDB" id="A0A646QFL9"/>
<dbReference type="EMBL" id="GHBY01000365">
    <property type="protein sequence ID" value="MUP40542.1"/>
    <property type="molecule type" value="Transcribed_RNA"/>
</dbReference>
<dbReference type="Pfam" id="PF00089">
    <property type="entry name" value="Trypsin"/>
    <property type="match status" value="1"/>
</dbReference>
<evidence type="ECO:0000256" key="1">
    <source>
        <dbReference type="ARBA" id="ARBA00004613"/>
    </source>
</evidence>
<dbReference type="GO" id="GO:0004252">
    <property type="term" value="F:serine-type endopeptidase activity"/>
    <property type="evidence" value="ECO:0007669"/>
    <property type="project" value="InterPro"/>
</dbReference>
<dbReference type="CDD" id="cd00190">
    <property type="entry name" value="Tryp_SPc"/>
    <property type="match status" value="1"/>
</dbReference>
<dbReference type="SMART" id="SM00020">
    <property type="entry name" value="Tryp_SPc"/>
    <property type="match status" value="1"/>
</dbReference>
<feature type="signal peptide" evidence="5">
    <location>
        <begin position="1"/>
        <end position="19"/>
    </location>
</feature>
<evidence type="ECO:0000259" key="6">
    <source>
        <dbReference type="PROSITE" id="PS50240"/>
    </source>
</evidence>